<dbReference type="GO" id="GO:0006357">
    <property type="term" value="P:regulation of transcription by RNA polymerase II"/>
    <property type="evidence" value="ECO:0007669"/>
    <property type="project" value="InterPro"/>
</dbReference>
<dbReference type="InterPro" id="IPR019095">
    <property type="entry name" value="Mediator_Med18"/>
</dbReference>
<keyword evidence="1" id="KW-0010">Activator</keyword>
<name>A0AAV9HAQ7_9PEZI</name>
<dbReference type="GO" id="GO:0016592">
    <property type="term" value="C:mediator complex"/>
    <property type="evidence" value="ECO:0007669"/>
    <property type="project" value="InterPro"/>
</dbReference>
<dbReference type="EMBL" id="MU865187">
    <property type="protein sequence ID" value="KAK4456613.1"/>
    <property type="molecule type" value="Genomic_DNA"/>
</dbReference>
<proteinExistence type="inferred from homology"/>
<dbReference type="Gene3D" id="2.40.320.10">
    <property type="entry name" value="Hypothetical Protein Pfu-838710-001"/>
    <property type="match status" value="1"/>
</dbReference>
<dbReference type="Proteomes" id="UP001321749">
    <property type="component" value="Unassembled WGS sequence"/>
</dbReference>
<dbReference type="AlphaFoldDB" id="A0AAV9HAQ7"/>
<comment type="subcellular location">
    <subcellularLocation>
        <location evidence="1">Nucleus</location>
    </subcellularLocation>
</comment>
<comment type="subunit">
    <text evidence="1">Component of the Mediator complex.</text>
</comment>
<comment type="caution">
    <text evidence="2">The sequence shown here is derived from an EMBL/GenBank/DDBJ whole genome shotgun (WGS) entry which is preliminary data.</text>
</comment>
<accession>A0AAV9HAQ7</accession>
<keyword evidence="1" id="KW-0805">Transcription regulation</keyword>
<evidence type="ECO:0000313" key="2">
    <source>
        <dbReference type="EMBL" id="KAK4456613.1"/>
    </source>
</evidence>
<sequence>MYEIFATAVVQNDDILKARAILAGVTKSQEYHRFMRIQHFEPQDPSTRGLPAIKEIQKERNTNPHVPAWVELNAILLKQQYTVRIHTKVNMDEVEGAKNDSANRPVIPPTRVRVLKWCEMPDPPSQHLAPWISQRRALDILDPRAENILLANRYQRTSNVYEESYDYRSGKLTYSLTKQWLIDPSVGTDEIPNLATADEFAPFWLLHVRAVVESKAEAMQQAIARLAAVREELMGVFEFKAFDRRALDTRCMLPA</sequence>
<gene>
    <name evidence="1" type="primary">MED18</name>
    <name evidence="2" type="ORF">QBC42DRAFT_280895</name>
</gene>
<keyword evidence="1" id="KW-0804">Transcription</keyword>
<keyword evidence="3" id="KW-1185">Reference proteome</keyword>
<reference evidence="2" key="1">
    <citation type="journal article" date="2023" name="Mol. Phylogenet. Evol.">
        <title>Genome-scale phylogeny and comparative genomics of the fungal order Sordariales.</title>
        <authorList>
            <person name="Hensen N."/>
            <person name="Bonometti L."/>
            <person name="Westerberg I."/>
            <person name="Brannstrom I.O."/>
            <person name="Guillou S."/>
            <person name="Cros-Aarteil S."/>
            <person name="Calhoun S."/>
            <person name="Haridas S."/>
            <person name="Kuo A."/>
            <person name="Mondo S."/>
            <person name="Pangilinan J."/>
            <person name="Riley R."/>
            <person name="LaButti K."/>
            <person name="Andreopoulos B."/>
            <person name="Lipzen A."/>
            <person name="Chen C."/>
            <person name="Yan M."/>
            <person name="Daum C."/>
            <person name="Ng V."/>
            <person name="Clum A."/>
            <person name="Steindorff A."/>
            <person name="Ohm R.A."/>
            <person name="Martin F."/>
            <person name="Silar P."/>
            <person name="Natvig D.O."/>
            <person name="Lalanne C."/>
            <person name="Gautier V."/>
            <person name="Ament-Velasquez S.L."/>
            <person name="Kruys A."/>
            <person name="Hutchinson M.I."/>
            <person name="Powell A.J."/>
            <person name="Barry K."/>
            <person name="Miller A.N."/>
            <person name="Grigoriev I.V."/>
            <person name="Debuchy R."/>
            <person name="Gladieux P."/>
            <person name="Hiltunen Thoren M."/>
            <person name="Johannesson H."/>
        </authorList>
    </citation>
    <scope>NUCLEOTIDE SEQUENCE</scope>
    <source>
        <strain evidence="2">PSN324</strain>
    </source>
</reference>
<keyword evidence="1" id="KW-0539">Nucleus</keyword>
<comment type="similarity">
    <text evidence="1">Belongs to the Mediator complex subunit 18 family.</text>
</comment>
<evidence type="ECO:0000313" key="3">
    <source>
        <dbReference type="Proteomes" id="UP001321749"/>
    </source>
</evidence>
<reference evidence="2" key="2">
    <citation type="submission" date="2023-06" db="EMBL/GenBank/DDBJ databases">
        <authorList>
            <consortium name="Lawrence Berkeley National Laboratory"/>
            <person name="Mondo S.J."/>
            <person name="Hensen N."/>
            <person name="Bonometti L."/>
            <person name="Westerberg I."/>
            <person name="Brannstrom I.O."/>
            <person name="Guillou S."/>
            <person name="Cros-Aarteil S."/>
            <person name="Calhoun S."/>
            <person name="Haridas S."/>
            <person name="Kuo A."/>
            <person name="Pangilinan J."/>
            <person name="Riley R."/>
            <person name="Labutti K."/>
            <person name="Andreopoulos B."/>
            <person name="Lipzen A."/>
            <person name="Chen C."/>
            <person name="Yanf M."/>
            <person name="Daum C."/>
            <person name="Ng V."/>
            <person name="Clum A."/>
            <person name="Steindorff A."/>
            <person name="Ohm R."/>
            <person name="Martin F."/>
            <person name="Silar P."/>
            <person name="Natvig D."/>
            <person name="Lalanne C."/>
            <person name="Gautier V."/>
            <person name="Ament-Velasquez S.L."/>
            <person name="Kruys A."/>
            <person name="Hutchinson M.I."/>
            <person name="Powell A.J."/>
            <person name="Barry K."/>
            <person name="Miller A.N."/>
            <person name="Grigoriev I.V."/>
            <person name="Debuchy R."/>
            <person name="Gladieux P."/>
            <person name="Thoren M.H."/>
            <person name="Johannesson H."/>
        </authorList>
    </citation>
    <scope>NUCLEOTIDE SEQUENCE</scope>
    <source>
        <strain evidence="2">PSN324</strain>
    </source>
</reference>
<evidence type="ECO:0000256" key="1">
    <source>
        <dbReference type="RuleBase" id="RU364150"/>
    </source>
</evidence>
<dbReference type="GO" id="GO:0003712">
    <property type="term" value="F:transcription coregulator activity"/>
    <property type="evidence" value="ECO:0007669"/>
    <property type="project" value="InterPro"/>
</dbReference>
<comment type="function">
    <text evidence="1">Component of the Mediator complex, a coactivator involved in the regulated transcription of nearly all RNA polymerase II-dependent genes. Mediator functions as a bridge to convey information from gene-specific regulatory proteins to the basal RNA polymerase II transcription machinery. Mediator is recruited to promoters by direct interactions with regulatory proteins and serves as a scaffold for the assembly of a functional preinitiation complex with RNA polymerase II and the general transcription factors.</text>
</comment>
<protein>
    <recommendedName>
        <fullName evidence="1">Mediator of RNA polymerase II transcription subunit 18</fullName>
    </recommendedName>
    <alternativeName>
        <fullName evidence="1">Mediator complex subunit 18</fullName>
    </alternativeName>
</protein>
<dbReference type="Pfam" id="PF09637">
    <property type="entry name" value="Med18"/>
    <property type="match status" value="1"/>
</dbReference>
<organism evidence="2 3">
    <name type="scientific">Cladorrhinum samala</name>
    <dbReference type="NCBI Taxonomy" id="585594"/>
    <lineage>
        <taxon>Eukaryota</taxon>
        <taxon>Fungi</taxon>
        <taxon>Dikarya</taxon>
        <taxon>Ascomycota</taxon>
        <taxon>Pezizomycotina</taxon>
        <taxon>Sordariomycetes</taxon>
        <taxon>Sordariomycetidae</taxon>
        <taxon>Sordariales</taxon>
        <taxon>Podosporaceae</taxon>
        <taxon>Cladorrhinum</taxon>
    </lineage>
</organism>